<dbReference type="InterPro" id="IPR036249">
    <property type="entry name" value="Thioredoxin-like_sf"/>
</dbReference>
<dbReference type="Gene3D" id="3.40.30.10">
    <property type="entry name" value="Glutaredoxin"/>
    <property type="match status" value="1"/>
</dbReference>
<reference evidence="2" key="1">
    <citation type="journal article" date="2019" name="PLoS Negl. Trop. Dis.">
        <title>Revisiting the worldwide diversity of Leptospira species in the environment.</title>
        <authorList>
            <person name="Vincent A.T."/>
            <person name="Schiettekatte O."/>
            <person name="Bourhy P."/>
            <person name="Veyrier F.J."/>
            <person name="Picardeau M."/>
        </authorList>
    </citation>
    <scope>NUCLEOTIDE SEQUENCE [LARGE SCALE GENOMIC DNA]</scope>
    <source>
        <strain evidence="2">SSW15</strain>
    </source>
</reference>
<dbReference type="PANTHER" id="PTHR13887">
    <property type="entry name" value="GLUTATHIONE S-TRANSFERASE KAPPA"/>
    <property type="match status" value="1"/>
</dbReference>
<dbReference type="SUPFAM" id="SSF52833">
    <property type="entry name" value="Thioredoxin-like"/>
    <property type="match status" value="1"/>
</dbReference>
<dbReference type="CDD" id="cd03025">
    <property type="entry name" value="DsbA_FrnE_like"/>
    <property type="match status" value="1"/>
</dbReference>
<comment type="caution">
    <text evidence="2">The sequence shown here is derived from an EMBL/GenBank/DDBJ whole genome shotgun (WGS) entry which is preliminary data.</text>
</comment>
<organism evidence="2 3">
    <name type="scientific">Leptospira fletcheri</name>
    <dbReference type="NCBI Taxonomy" id="2484981"/>
    <lineage>
        <taxon>Bacteria</taxon>
        <taxon>Pseudomonadati</taxon>
        <taxon>Spirochaetota</taxon>
        <taxon>Spirochaetia</taxon>
        <taxon>Leptospirales</taxon>
        <taxon>Leptospiraceae</taxon>
        <taxon>Leptospira</taxon>
    </lineage>
</organism>
<gene>
    <name evidence="2" type="ORF">EHO60_15500</name>
</gene>
<keyword evidence="3" id="KW-1185">Reference proteome</keyword>
<dbReference type="Proteomes" id="UP000298458">
    <property type="component" value="Unassembled WGS sequence"/>
</dbReference>
<accession>A0A4R9G4J5</accession>
<dbReference type="EMBL" id="RQET01000013">
    <property type="protein sequence ID" value="TGK06442.1"/>
    <property type="molecule type" value="Genomic_DNA"/>
</dbReference>
<dbReference type="InterPro" id="IPR001853">
    <property type="entry name" value="DSBA-like_thioredoxin_dom"/>
</dbReference>
<evidence type="ECO:0000259" key="1">
    <source>
        <dbReference type="Pfam" id="PF01323"/>
    </source>
</evidence>
<dbReference type="PANTHER" id="PTHR13887:SF54">
    <property type="entry name" value="DSBA FAMILY PROTEIN"/>
    <property type="match status" value="1"/>
</dbReference>
<proteinExistence type="predicted"/>
<name>A0A4R9G4J5_9LEPT</name>
<dbReference type="AlphaFoldDB" id="A0A4R9G4J5"/>
<feature type="domain" description="DSBA-like thioredoxin" evidence="1">
    <location>
        <begin position="18"/>
        <end position="189"/>
    </location>
</feature>
<protein>
    <submittedName>
        <fullName evidence="2">DsbA family protein</fullName>
    </submittedName>
</protein>
<dbReference type="Pfam" id="PF01323">
    <property type="entry name" value="DSBA"/>
    <property type="match status" value="1"/>
</dbReference>
<evidence type="ECO:0000313" key="3">
    <source>
        <dbReference type="Proteomes" id="UP000298458"/>
    </source>
</evidence>
<dbReference type="OrthoDB" id="9799122at2"/>
<sequence>MEAEPFQTQGKHSLLYVADPLCTWSYAFGPSIAALREKYSDKIEFSLVMGGYRFGSDAEPFTQENTDRLRYVWKEAERVSKRKFDTEILKRRDLVLDSEPSCRAVIVAQRLAPGTAFEFMDALSYGFHALGKDPTDPEIFVGIAKDFGMKESKFRELYSAKETVLETETDFNYGFQLGVTNFPTLVFSDGFERGILTKGYLPFEEVDSILADYFRSIGRF</sequence>
<evidence type="ECO:0000313" key="2">
    <source>
        <dbReference type="EMBL" id="TGK06442.1"/>
    </source>
</evidence>
<dbReference type="Gene3D" id="1.10.472.60">
    <property type="entry name" value="putative protein disulfide isomerase domain"/>
    <property type="match status" value="1"/>
</dbReference>
<dbReference type="RefSeq" id="WP_135769123.1">
    <property type="nucleotide sequence ID" value="NZ_RQET01000013.1"/>
</dbReference>